<evidence type="ECO:0008006" key="6">
    <source>
        <dbReference type="Google" id="ProtNLM"/>
    </source>
</evidence>
<dbReference type="SFLD" id="SFLDG01153">
    <property type="entry name" value="Main.4:_Theta-like"/>
    <property type="match status" value="1"/>
</dbReference>
<dbReference type="InterPro" id="IPR036249">
    <property type="entry name" value="Thioredoxin-like_sf"/>
</dbReference>
<dbReference type="Gene3D" id="1.20.1050.10">
    <property type="match status" value="1"/>
</dbReference>
<comment type="similarity">
    <text evidence="1">Belongs to the GST superfamily.</text>
</comment>
<dbReference type="Pfam" id="PF02798">
    <property type="entry name" value="GST_N"/>
    <property type="match status" value="1"/>
</dbReference>
<dbReference type="CDD" id="cd03177">
    <property type="entry name" value="GST_C_Delta_Epsilon"/>
    <property type="match status" value="1"/>
</dbReference>
<dbReference type="SUPFAM" id="SSF47616">
    <property type="entry name" value="GST C-terminal domain-like"/>
    <property type="match status" value="1"/>
</dbReference>
<dbReference type="PROSITE" id="PS50404">
    <property type="entry name" value="GST_NTER"/>
    <property type="match status" value="1"/>
</dbReference>
<feature type="domain" description="GST C-terminal" evidence="3">
    <location>
        <begin position="88"/>
        <end position="216"/>
    </location>
</feature>
<evidence type="ECO:0000256" key="1">
    <source>
        <dbReference type="RuleBase" id="RU003494"/>
    </source>
</evidence>
<dbReference type="GO" id="GO:0004364">
    <property type="term" value="F:glutathione transferase activity"/>
    <property type="evidence" value="ECO:0007669"/>
    <property type="project" value="TreeGrafter"/>
</dbReference>
<accession>A0A9N9TIQ4</accession>
<dbReference type="FunFam" id="1.20.1050.10:FF:000007">
    <property type="entry name" value="Glutathione S-transferase 1-1"/>
    <property type="match status" value="1"/>
</dbReference>
<evidence type="ECO:0000313" key="5">
    <source>
        <dbReference type="Proteomes" id="UP001153712"/>
    </source>
</evidence>
<dbReference type="EMBL" id="OU900095">
    <property type="protein sequence ID" value="CAG9859353.1"/>
    <property type="molecule type" value="Genomic_DNA"/>
</dbReference>
<dbReference type="GO" id="GO:0006749">
    <property type="term" value="P:glutathione metabolic process"/>
    <property type="evidence" value="ECO:0007669"/>
    <property type="project" value="TreeGrafter"/>
</dbReference>
<gene>
    <name evidence="4" type="ORF">PHYEVI_LOCUS5727</name>
</gene>
<evidence type="ECO:0000259" key="2">
    <source>
        <dbReference type="PROSITE" id="PS50404"/>
    </source>
</evidence>
<dbReference type="FunFam" id="3.40.30.10:FF:000208">
    <property type="entry name" value="glutathione S-transferase 1"/>
    <property type="match status" value="1"/>
</dbReference>
<dbReference type="PANTHER" id="PTHR43969">
    <property type="entry name" value="GLUTATHIONE S TRANSFERASE D10, ISOFORM A-RELATED"/>
    <property type="match status" value="1"/>
</dbReference>
<dbReference type="SFLD" id="SFLDS00019">
    <property type="entry name" value="Glutathione_Transferase_(cytos"/>
    <property type="match status" value="1"/>
</dbReference>
<dbReference type="PROSITE" id="PS50405">
    <property type="entry name" value="GST_CTER"/>
    <property type="match status" value="1"/>
</dbReference>
<dbReference type="Pfam" id="PF00043">
    <property type="entry name" value="GST_C"/>
    <property type="match status" value="1"/>
</dbReference>
<keyword evidence="5" id="KW-1185">Reference proteome</keyword>
<dbReference type="InterPro" id="IPR004045">
    <property type="entry name" value="Glutathione_S-Trfase_N"/>
</dbReference>
<dbReference type="CDD" id="cd03045">
    <property type="entry name" value="GST_N_Delta_Epsilon"/>
    <property type="match status" value="1"/>
</dbReference>
<dbReference type="Gene3D" id="3.40.30.10">
    <property type="entry name" value="Glutaredoxin"/>
    <property type="match status" value="1"/>
</dbReference>
<dbReference type="InterPro" id="IPR004046">
    <property type="entry name" value="GST_C"/>
</dbReference>
<protein>
    <recommendedName>
        <fullName evidence="6">Glutathione S-transferase</fullName>
    </recommendedName>
</protein>
<evidence type="ECO:0000313" key="4">
    <source>
        <dbReference type="EMBL" id="CAG9859353.1"/>
    </source>
</evidence>
<dbReference type="InterPro" id="IPR010987">
    <property type="entry name" value="Glutathione-S-Trfase_C-like"/>
</dbReference>
<dbReference type="AlphaFoldDB" id="A0A9N9TIQ4"/>
<proteinExistence type="inferred from homology"/>
<reference evidence="4" key="1">
    <citation type="submission" date="2022-01" db="EMBL/GenBank/DDBJ databases">
        <authorList>
            <person name="King R."/>
        </authorList>
    </citation>
    <scope>NUCLEOTIDE SEQUENCE</scope>
</reference>
<name>A0A9N9TIQ4_PHYSR</name>
<evidence type="ECO:0000259" key="3">
    <source>
        <dbReference type="PROSITE" id="PS50405"/>
    </source>
</evidence>
<organism evidence="4 5">
    <name type="scientific">Phyllotreta striolata</name>
    <name type="common">Striped flea beetle</name>
    <name type="synonym">Crioceris striolata</name>
    <dbReference type="NCBI Taxonomy" id="444603"/>
    <lineage>
        <taxon>Eukaryota</taxon>
        <taxon>Metazoa</taxon>
        <taxon>Ecdysozoa</taxon>
        <taxon>Arthropoda</taxon>
        <taxon>Hexapoda</taxon>
        <taxon>Insecta</taxon>
        <taxon>Pterygota</taxon>
        <taxon>Neoptera</taxon>
        <taxon>Endopterygota</taxon>
        <taxon>Coleoptera</taxon>
        <taxon>Polyphaga</taxon>
        <taxon>Cucujiformia</taxon>
        <taxon>Chrysomeloidea</taxon>
        <taxon>Chrysomelidae</taxon>
        <taxon>Galerucinae</taxon>
        <taxon>Alticini</taxon>
        <taxon>Phyllotreta</taxon>
    </lineage>
</organism>
<dbReference type="SFLD" id="SFLDG00358">
    <property type="entry name" value="Main_(cytGST)"/>
    <property type="match status" value="1"/>
</dbReference>
<dbReference type="InterPro" id="IPR036282">
    <property type="entry name" value="Glutathione-S-Trfase_C_sf"/>
</dbReference>
<dbReference type="PANTHER" id="PTHR43969:SF3">
    <property type="entry name" value="GLUTATHIONE S TRANSFERASE E11, ISOFORM A-RELATED"/>
    <property type="match status" value="1"/>
</dbReference>
<sequence length="216" mass="23747">MAPILYYSDASPAARGTLLAIKALGVDVELSPVNLAAGEHMTPEYLKMNPFHTVPTLKDGDFIVWDSHAVNIYLLEKYAPNSDLYPSDPQQKATVNQRLFFNVGVIFPKLQAIVVSLLREGAKSVSKDKADQVTQAYNLLETLLEKSPYVAGSSLTLADLSVIANVSSLNVLVPVAENRYPKISEWMAKMKTLPYYQEANQVGLGHFEGMVKSKMA</sequence>
<feature type="domain" description="GST N-terminal" evidence="2">
    <location>
        <begin position="1"/>
        <end position="82"/>
    </location>
</feature>
<dbReference type="SUPFAM" id="SSF52833">
    <property type="entry name" value="Thioredoxin-like"/>
    <property type="match status" value="1"/>
</dbReference>
<dbReference type="Proteomes" id="UP001153712">
    <property type="component" value="Chromosome 2"/>
</dbReference>
<dbReference type="OrthoDB" id="2309723at2759"/>
<dbReference type="InterPro" id="IPR040079">
    <property type="entry name" value="Glutathione_S-Trfase"/>
</dbReference>